<dbReference type="InterPro" id="IPR002591">
    <property type="entry name" value="Phosphodiest/P_Trfase"/>
</dbReference>
<dbReference type="Gene3D" id="3.40.720.10">
    <property type="entry name" value="Alkaline Phosphatase, subunit A"/>
    <property type="match status" value="1"/>
</dbReference>
<dbReference type="CDD" id="cd16023">
    <property type="entry name" value="GPI_EPT_3"/>
    <property type="match status" value="1"/>
</dbReference>
<feature type="transmembrane region" description="Helical" evidence="13">
    <location>
        <begin position="1041"/>
        <end position="1065"/>
    </location>
</feature>
<dbReference type="InterPro" id="IPR037675">
    <property type="entry name" value="PIG-O_N"/>
</dbReference>
<dbReference type="Proteomes" id="UP000515140">
    <property type="component" value="Unplaced"/>
</dbReference>
<dbReference type="AlphaFoldDB" id="A0A6P5JHA3"/>
<evidence type="ECO:0000256" key="9">
    <source>
        <dbReference type="ARBA" id="ARBA00023136"/>
    </source>
</evidence>
<accession>A0A6P5JHA3</accession>
<feature type="transmembrane region" description="Helical" evidence="13">
    <location>
        <begin position="663"/>
        <end position="683"/>
    </location>
</feature>
<dbReference type="RefSeq" id="XP_020832783.1">
    <property type="nucleotide sequence ID" value="XM_020977124.1"/>
</dbReference>
<dbReference type="GO" id="GO:0006506">
    <property type="term" value="P:GPI anchor biosynthetic process"/>
    <property type="evidence" value="ECO:0007669"/>
    <property type="project" value="UniProtKB-UniPathway"/>
</dbReference>
<feature type="transmembrane region" description="Helical" evidence="13">
    <location>
        <begin position="939"/>
        <end position="959"/>
    </location>
</feature>
<dbReference type="InterPro" id="IPR017850">
    <property type="entry name" value="Alkaline_phosphatase_core_sf"/>
</dbReference>
<proteinExistence type="inferred from homology"/>
<evidence type="ECO:0000256" key="10">
    <source>
        <dbReference type="ARBA" id="ARBA00023180"/>
    </source>
</evidence>
<evidence type="ECO:0000256" key="8">
    <source>
        <dbReference type="ARBA" id="ARBA00022989"/>
    </source>
</evidence>
<keyword evidence="14" id="KW-1185">Reference proteome</keyword>
<sequence length="1082" mass="116556">MLKALVLLFLAWVCFLFYAGIALFTSGFLLTRLELTNHSICQELPGKGPLVGGGRGEPGACWTAPRFSRAVIVLIDALRFDFVQPWPGGLPAPQPFLGRLGSIQRLLEAQPQHARLYRFLADPPTTTMQRLKALTTGSLPTFIDAGSNFASYAIQEDNLIAQLNNTGKRVVFMGDDTWKGLFPGAFSEAFFFPSFNVKDLHTVDNGILEHLYPTMDRDNWDLLIAHFLGVDHCGHKHGPHHPEMAKKLNQMDQMLQTLVERLENDTLLVVAGDHGMTETGDHGGDSKLEVMAALFLYSPLPLFPRAPLKDPEAVPQVNLVPTLALLLGLPIPFGNIGEVMVDLFSGEGDTQPLATALAQASAYHLNAQQVSRFLHAYSLAAQDLPPEELQRLQNLFSSASSEYERLLDQLKTEEVREADIQALISQLRLFLRGARTACTETWAQFRPARMIGGTVLLASTCLLCLVTSGLASSPDFPFHCLLLKSVAWGLAGSALLAGGLMAGGSGLEPALLSAGAAATSLVAFLWNLKSRGRPPMAIILPGPLPILVLLFLRSAALFSDSFILAEARAAPFLLRSLSLFLVAQLHWEGRLLGGWPTAPCLSSPTVSMARREGPRALGLLVGLLLCVRLSSLFLRCPEETPVCQSSPWLAPLAAMDGGQAKNLWYGACLGALGVLVLSVRFWLRRCGNLNSPAPPVLFVRWGLPLMALGTAAHWALASGSDEAPPRLQALVSGAVVGLPRAVLGLAALGLGLLLWQPVTVLVKTGASSSNPIVVPFVGPPASQADLDYVVPQIYRRMQDALRGKLAGGGSQTPMALAAYGLGSVYSAAVVTALALLAFPLLLLHTERISLAFLILFLQSFLLLQLLATAIGNPAGSSGPFSVPWLAISAWALTATQTFYSTGHQPVFPAIHWNAAFVGFPEGHGSSPLLPAVLVGANTFASHLLFSVGCPLLLLWPFVCEGQGSTKKKKALASGAEVEREKEEEPLMEMRLRDAPHCFNAALLQLGLKYLFILGIQVLACVLAASILRRHLMVWKVFAPKFIFEAVGFVVSSLALLLGVALVMWVDRAVGSWFKQLILSQER</sequence>
<keyword evidence="8 13" id="KW-1133">Transmembrane helix</keyword>
<evidence type="ECO:0000256" key="11">
    <source>
        <dbReference type="ARBA" id="ARBA00079084"/>
    </source>
</evidence>
<reference evidence="15 16" key="1">
    <citation type="submission" date="2025-04" db="UniProtKB">
        <authorList>
            <consortium name="RefSeq"/>
        </authorList>
    </citation>
    <scope>IDENTIFICATION</scope>
    <source>
        <tissue evidence="15 16">Spleen</tissue>
    </source>
</reference>
<evidence type="ECO:0000256" key="5">
    <source>
        <dbReference type="ARBA" id="ARBA00022679"/>
    </source>
</evidence>
<feature type="transmembrane region" description="Helical" evidence="13">
    <location>
        <begin position="695"/>
        <end position="717"/>
    </location>
</feature>
<dbReference type="Pfam" id="PF01663">
    <property type="entry name" value="Phosphodiest"/>
    <property type="match status" value="1"/>
</dbReference>
<evidence type="ECO:0000256" key="2">
    <source>
        <dbReference type="ARBA" id="ARBA00004687"/>
    </source>
</evidence>
<feature type="transmembrane region" description="Helical" evidence="13">
    <location>
        <begin position="535"/>
        <end position="556"/>
    </location>
</feature>
<evidence type="ECO:0000313" key="16">
    <source>
        <dbReference type="RefSeq" id="XP_020832783.1"/>
    </source>
</evidence>
<evidence type="ECO:0000256" key="7">
    <source>
        <dbReference type="ARBA" id="ARBA00022824"/>
    </source>
</evidence>
<protein>
    <recommendedName>
        <fullName evidence="12">GPI ethanolamine phosphate transferase 3, catalytic subunit</fullName>
    </recommendedName>
    <alternativeName>
        <fullName evidence="11">Phosphatidylinositol-glycan biosynthesis class O protein</fullName>
    </alternativeName>
</protein>
<dbReference type="GO" id="GO:0051377">
    <property type="term" value="F:mannose-ethanolamine phosphotransferase activity"/>
    <property type="evidence" value="ECO:0007669"/>
    <property type="project" value="InterPro"/>
</dbReference>
<dbReference type="InterPro" id="IPR039524">
    <property type="entry name" value="PIGO/GPI13"/>
</dbReference>
<gene>
    <name evidence="15 16 17" type="primary">PIGO</name>
</gene>
<comment type="subcellular location">
    <subcellularLocation>
        <location evidence="1">Endoplasmic reticulum membrane</location>
        <topology evidence="1">Multi-pass membrane protein</topology>
    </subcellularLocation>
</comment>
<evidence type="ECO:0000256" key="6">
    <source>
        <dbReference type="ARBA" id="ARBA00022692"/>
    </source>
</evidence>
<comment type="pathway">
    <text evidence="2">Glycolipid biosynthesis; glycosylphosphatidylinositol-anchor biosynthesis.</text>
</comment>
<dbReference type="UniPathway" id="UPA00196"/>
<feature type="transmembrane region" description="Helical" evidence="13">
    <location>
        <begin position="482"/>
        <end position="504"/>
    </location>
</feature>
<dbReference type="KEGG" id="pcw:110201462"/>
<dbReference type="GeneID" id="110201462"/>
<keyword evidence="10" id="KW-0325">Glycoprotein</keyword>
<evidence type="ECO:0000256" key="12">
    <source>
        <dbReference type="ARBA" id="ARBA00093602"/>
    </source>
</evidence>
<dbReference type="CTD" id="84720"/>
<keyword evidence="6 13" id="KW-0812">Transmembrane</keyword>
<feature type="transmembrane region" description="Helical" evidence="13">
    <location>
        <begin position="510"/>
        <end position="528"/>
    </location>
</feature>
<evidence type="ECO:0000256" key="1">
    <source>
        <dbReference type="ARBA" id="ARBA00004477"/>
    </source>
</evidence>
<feature type="transmembrane region" description="Helical" evidence="13">
    <location>
        <begin position="882"/>
        <end position="899"/>
    </location>
</feature>
<feature type="transmembrane region" description="Helical" evidence="13">
    <location>
        <begin position="816"/>
        <end position="842"/>
    </location>
</feature>
<dbReference type="PANTHER" id="PTHR23071:SF1">
    <property type="entry name" value="GPI ETHANOLAMINE PHOSPHATE TRANSFERASE 3"/>
    <property type="match status" value="1"/>
</dbReference>
<dbReference type="RefSeq" id="XP_020832782.1">
    <property type="nucleotide sequence ID" value="XM_020977123.1"/>
</dbReference>
<evidence type="ECO:0000256" key="13">
    <source>
        <dbReference type="SAM" id="Phobius"/>
    </source>
</evidence>
<keyword evidence="4" id="KW-0337">GPI-anchor biosynthesis</keyword>
<keyword evidence="9 13" id="KW-0472">Membrane</keyword>
<evidence type="ECO:0000313" key="14">
    <source>
        <dbReference type="Proteomes" id="UP000515140"/>
    </source>
</evidence>
<keyword evidence="5 15" id="KW-0808">Transferase</keyword>
<feature type="transmembrane region" description="Helical" evidence="13">
    <location>
        <begin position="1009"/>
        <end position="1029"/>
    </location>
</feature>
<feature type="transmembrane region" description="Helical" evidence="13">
    <location>
        <begin position="848"/>
        <end position="870"/>
    </location>
</feature>
<evidence type="ECO:0000256" key="4">
    <source>
        <dbReference type="ARBA" id="ARBA00022502"/>
    </source>
</evidence>
<evidence type="ECO:0000256" key="3">
    <source>
        <dbReference type="ARBA" id="ARBA00008695"/>
    </source>
</evidence>
<evidence type="ECO:0000313" key="15">
    <source>
        <dbReference type="RefSeq" id="XP_020832782.1"/>
    </source>
</evidence>
<dbReference type="GO" id="GO:0005789">
    <property type="term" value="C:endoplasmic reticulum membrane"/>
    <property type="evidence" value="ECO:0007669"/>
    <property type="project" value="UniProtKB-SubCell"/>
</dbReference>
<dbReference type="FunFam" id="3.40.720.10:FF:000041">
    <property type="entry name" value="GPI ethanolamine phosphate transferase 3"/>
    <property type="match status" value="1"/>
</dbReference>
<dbReference type="RefSeq" id="XP_020832784.1">
    <property type="nucleotide sequence ID" value="XM_020977125.1"/>
</dbReference>
<feature type="transmembrane region" description="Helical" evidence="13">
    <location>
        <begin position="450"/>
        <end position="470"/>
    </location>
</feature>
<dbReference type="PANTHER" id="PTHR23071">
    <property type="entry name" value="PHOSPHATIDYLINOSITOL GLYCAN"/>
    <property type="match status" value="1"/>
</dbReference>
<keyword evidence="7" id="KW-0256">Endoplasmic reticulum</keyword>
<feature type="transmembrane region" description="Helical" evidence="13">
    <location>
        <begin position="729"/>
        <end position="755"/>
    </location>
</feature>
<name>A0A6P5JHA3_PHACI</name>
<evidence type="ECO:0000313" key="17">
    <source>
        <dbReference type="RefSeq" id="XP_020832784.1"/>
    </source>
</evidence>
<organism evidence="14 16">
    <name type="scientific">Phascolarctos cinereus</name>
    <name type="common">Koala</name>
    <dbReference type="NCBI Taxonomy" id="38626"/>
    <lineage>
        <taxon>Eukaryota</taxon>
        <taxon>Metazoa</taxon>
        <taxon>Chordata</taxon>
        <taxon>Craniata</taxon>
        <taxon>Vertebrata</taxon>
        <taxon>Euteleostomi</taxon>
        <taxon>Mammalia</taxon>
        <taxon>Metatheria</taxon>
        <taxon>Diprotodontia</taxon>
        <taxon>Phascolarctidae</taxon>
        <taxon>Phascolarctos</taxon>
    </lineage>
</organism>
<dbReference type="SUPFAM" id="SSF53649">
    <property type="entry name" value="Alkaline phosphatase-like"/>
    <property type="match status" value="1"/>
</dbReference>
<comment type="similarity">
    <text evidence="3">Belongs to the PIGG/PIGN/PIGO family. PIGO subfamily.</text>
</comment>